<dbReference type="Proteomes" id="UP001597013">
    <property type="component" value="Unassembled WGS sequence"/>
</dbReference>
<comment type="caution">
    <text evidence="1">The sequence shown here is derived from an EMBL/GenBank/DDBJ whole genome shotgun (WGS) entry which is preliminary data.</text>
</comment>
<proteinExistence type="predicted"/>
<gene>
    <name evidence="1" type="ORF">ACFQ1Q_02325</name>
</gene>
<protein>
    <recommendedName>
        <fullName evidence="3">Lipoprotein</fullName>
    </recommendedName>
</protein>
<dbReference type="RefSeq" id="WP_386127586.1">
    <property type="nucleotide sequence ID" value="NZ_JBHTJL010000008.1"/>
</dbReference>
<evidence type="ECO:0008006" key="3">
    <source>
        <dbReference type="Google" id="ProtNLM"/>
    </source>
</evidence>
<organism evidence="1 2">
    <name type="scientific">Winogradskyella litorisediminis</name>
    <dbReference type="NCBI Taxonomy" id="1156618"/>
    <lineage>
        <taxon>Bacteria</taxon>
        <taxon>Pseudomonadati</taxon>
        <taxon>Bacteroidota</taxon>
        <taxon>Flavobacteriia</taxon>
        <taxon>Flavobacteriales</taxon>
        <taxon>Flavobacteriaceae</taxon>
        <taxon>Winogradskyella</taxon>
    </lineage>
</organism>
<name>A0ABW3N553_9FLAO</name>
<evidence type="ECO:0000313" key="1">
    <source>
        <dbReference type="EMBL" id="MFD1062069.1"/>
    </source>
</evidence>
<keyword evidence="2" id="KW-1185">Reference proteome</keyword>
<reference evidence="2" key="1">
    <citation type="journal article" date="2019" name="Int. J. Syst. Evol. Microbiol.">
        <title>The Global Catalogue of Microorganisms (GCM) 10K type strain sequencing project: providing services to taxonomists for standard genome sequencing and annotation.</title>
        <authorList>
            <consortium name="The Broad Institute Genomics Platform"/>
            <consortium name="The Broad Institute Genome Sequencing Center for Infectious Disease"/>
            <person name="Wu L."/>
            <person name="Ma J."/>
        </authorList>
    </citation>
    <scope>NUCLEOTIDE SEQUENCE [LARGE SCALE GENOMIC DNA]</scope>
    <source>
        <strain evidence="2">CCUG 62215</strain>
    </source>
</reference>
<dbReference type="PROSITE" id="PS51257">
    <property type="entry name" value="PROKAR_LIPOPROTEIN"/>
    <property type="match status" value="1"/>
</dbReference>
<sequence>MKILKTIIILLLFVSCSNKEQIAEFEKILGKENSETLTSMVYDFENGFLKTKYPNLTSEQAYERLLTEMRDSKSQSWNKLPKFDKSLFEKSQLKYEIYSYVDSVWIETNEDPKIVRQYKYLDDEGTFRKRKSWTSYRPQDEKIRILSYRIFTLGLT</sequence>
<evidence type="ECO:0000313" key="2">
    <source>
        <dbReference type="Proteomes" id="UP001597013"/>
    </source>
</evidence>
<accession>A0ABW3N553</accession>
<dbReference type="EMBL" id="JBHTJL010000008">
    <property type="protein sequence ID" value="MFD1062069.1"/>
    <property type="molecule type" value="Genomic_DNA"/>
</dbReference>